<reference evidence="2 3" key="1">
    <citation type="journal article" date="2018" name="PLoS ONE">
        <title>The draft genome of Kipferlia bialata reveals reductive genome evolution in fornicate parasites.</title>
        <authorList>
            <person name="Tanifuji G."/>
            <person name="Takabayashi S."/>
            <person name="Kume K."/>
            <person name="Takagi M."/>
            <person name="Nakayama T."/>
            <person name="Kamikawa R."/>
            <person name="Inagaki Y."/>
            <person name="Hashimoto T."/>
        </authorList>
    </citation>
    <scope>NUCLEOTIDE SEQUENCE [LARGE SCALE GENOMIC DNA]</scope>
    <source>
        <strain evidence="2">NY0173</strain>
    </source>
</reference>
<evidence type="ECO:0000313" key="3">
    <source>
        <dbReference type="Proteomes" id="UP000265618"/>
    </source>
</evidence>
<feature type="region of interest" description="Disordered" evidence="1">
    <location>
        <begin position="1"/>
        <end position="24"/>
    </location>
</feature>
<feature type="non-terminal residue" evidence="2">
    <location>
        <position position="1"/>
    </location>
</feature>
<proteinExistence type="predicted"/>
<protein>
    <submittedName>
        <fullName evidence="2">Uncharacterized protein</fullName>
    </submittedName>
</protein>
<keyword evidence="3" id="KW-1185">Reference proteome</keyword>
<name>A0A9K3GMW5_9EUKA</name>
<feature type="compositionally biased region" description="Acidic residues" evidence="1">
    <location>
        <begin position="68"/>
        <end position="85"/>
    </location>
</feature>
<dbReference type="Proteomes" id="UP000265618">
    <property type="component" value="Unassembled WGS sequence"/>
</dbReference>
<organism evidence="2 3">
    <name type="scientific">Kipferlia bialata</name>
    <dbReference type="NCBI Taxonomy" id="797122"/>
    <lineage>
        <taxon>Eukaryota</taxon>
        <taxon>Metamonada</taxon>
        <taxon>Carpediemonas-like organisms</taxon>
        <taxon>Kipferlia</taxon>
    </lineage>
</organism>
<feature type="region of interest" description="Disordered" evidence="1">
    <location>
        <begin position="64"/>
        <end position="85"/>
    </location>
</feature>
<dbReference type="EMBL" id="BDIP01005349">
    <property type="protein sequence ID" value="GIQ89714.1"/>
    <property type="molecule type" value="Genomic_DNA"/>
</dbReference>
<evidence type="ECO:0000313" key="2">
    <source>
        <dbReference type="EMBL" id="GIQ89714.1"/>
    </source>
</evidence>
<dbReference type="AlphaFoldDB" id="A0A9K3GMW5"/>
<accession>A0A9K3GMW5</accession>
<gene>
    <name evidence="2" type="ORF">KIPB_012262</name>
</gene>
<evidence type="ECO:0000256" key="1">
    <source>
        <dbReference type="SAM" id="MobiDB-lite"/>
    </source>
</evidence>
<comment type="caution">
    <text evidence="2">The sequence shown here is derived from an EMBL/GenBank/DDBJ whole genome shotgun (WGS) entry which is preliminary data.</text>
</comment>
<sequence length="85" mass="9172">MSEEEVSWDQGEGSESMEDGAFVPEVSDDAVSEASDVFDGAKAQVMADAEALQGQFQHNRTRKLLLDSESESEEVLSSDVGEVSE</sequence>